<sequence length="387" mass="45478">MFSQLSETFVMDNPDFENEKIFLAYDFVHIFKNIYFNWLNLKNYENTFIYPDFNDFSISKKASFAHIRQLYKKELAHVAKKAYKLNDKTVFPNNLERQNVNLADNVFHDSTIAALKCYDEYIETSEFMQIIRNWWNIVNTKSVLKGKLKRQEFSKPVSSSSDNSIEFLKHFLGWLNQWHSDKNSVGLTKDTSNAIRRSTEVLISLTEYSFSKFQIKYILPGMFQTDNLERRFSRYRNLSGSNYNISFYQVLESEKKIRLQNLLKSCDSEQDLNFLKSRFLQENSSKTEIDISDFNFILNTDYLVKYELDESVKTYICGYAAHSLQKKIKCTTCLSLVIKSKGEIIEDDYFNHLQRGGLCIASDEIGYIYYHISAIFNFIGSDTNTEQ</sequence>
<dbReference type="EMBL" id="OU892287">
    <property type="protein sequence ID" value="CAG9762615.1"/>
    <property type="molecule type" value="Genomic_DNA"/>
</dbReference>
<dbReference type="AlphaFoldDB" id="A0A9N9MLB4"/>
<dbReference type="Proteomes" id="UP001152799">
    <property type="component" value="Chromosome 11"/>
</dbReference>
<reference evidence="1" key="1">
    <citation type="submission" date="2022-01" db="EMBL/GenBank/DDBJ databases">
        <authorList>
            <person name="King R."/>
        </authorList>
    </citation>
    <scope>NUCLEOTIDE SEQUENCE</scope>
</reference>
<keyword evidence="2" id="KW-1185">Reference proteome</keyword>
<evidence type="ECO:0000313" key="1">
    <source>
        <dbReference type="EMBL" id="CAG9762615.1"/>
    </source>
</evidence>
<dbReference type="OrthoDB" id="6500857at2759"/>
<name>A0A9N9MLB4_9CUCU</name>
<evidence type="ECO:0008006" key="3">
    <source>
        <dbReference type="Google" id="ProtNLM"/>
    </source>
</evidence>
<proteinExistence type="predicted"/>
<protein>
    <recommendedName>
        <fullName evidence="3">Transposable element P transposase</fullName>
    </recommendedName>
</protein>
<gene>
    <name evidence="1" type="ORF">CEUTPL_LOCUS3290</name>
</gene>
<evidence type="ECO:0000313" key="2">
    <source>
        <dbReference type="Proteomes" id="UP001152799"/>
    </source>
</evidence>
<organism evidence="1 2">
    <name type="scientific">Ceutorhynchus assimilis</name>
    <name type="common">cabbage seed weevil</name>
    <dbReference type="NCBI Taxonomy" id="467358"/>
    <lineage>
        <taxon>Eukaryota</taxon>
        <taxon>Metazoa</taxon>
        <taxon>Ecdysozoa</taxon>
        <taxon>Arthropoda</taxon>
        <taxon>Hexapoda</taxon>
        <taxon>Insecta</taxon>
        <taxon>Pterygota</taxon>
        <taxon>Neoptera</taxon>
        <taxon>Endopterygota</taxon>
        <taxon>Coleoptera</taxon>
        <taxon>Polyphaga</taxon>
        <taxon>Cucujiformia</taxon>
        <taxon>Curculionidae</taxon>
        <taxon>Ceutorhynchinae</taxon>
        <taxon>Ceutorhynchus</taxon>
    </lineage>
</organism>
<accession>A0A9N9MLB4</accession>